<proteinExistence type="predicted"/>
<gene>
    <name evidence="3" type="ORF">LE190_08345</name>
</gene>
<dbReference type="RefSeq" id="WP_225238285.1">
    <property type="nucleotide sequence ID" value="NZ_JAHYBX010000002.1"/>
</dbReference>
<name>A0ABS7YBL7_9BURK</name>
<keyword evidence="2" id="KW-0812">Transmembrane</keyword>
<sequence>MSYSPFLYPSSALRPVRGRRLGVALLALLIHAVLVIGWQQIRTPVKTDVEGREDGMQWLQLPAPALREDALPVPAPTRLSGSLSPLKRPAQPGPARAARADVLPVVPAGSPGPSDPGLVTEAPAAPAAPAQNARSILETAVRSAGAIDRALRKESKPLIIAPPDSPTLRMREGMEQARALAPTRLWEAPKVEELVNNTGDGARRTRVVTGRGTYCVTERSPVTNVEMIEMHGKIRLTNCPRDETPAKAQVWRTARD</sequence>
<keyword evidence="4" id="KW-1185">Reference proteome</keyword>
<feature type="compositionally biased region" description="Low complexity" evidence="1">
    <location>
        <begin position="88"/>
        <end position="97"/>
    </location>
</feature>
<keyword evidence="2" id="KW-1133">Transmembrane helix</keyword>
<dbReference type="EMBL" id="JAHYBX010000002">
    <property type="protein sequence ID" value="MCA1855934.1"/>
    <property type="molecule type" value="Genomic_DNA"/>
</dbReference>
<comment type="caution">
    <text evidence="3">The sequence shown here is derived from an EMBL/GenBank/DDBJ whole genome shotgun (WGS) entry which is preliminary data.</text>
</comment>
<organism evidence="3 4">
    <name type="scientific">Massilia hydrophila</name>
    <dbReference type="NCBI Taxonomy" id="3044279"/>
    <lineage>
        <taxon>Bacteria</taxon>
        <taxon>Pseudomonadati</taxon>
        <taxon>Pseudomonadota</taxon>
        <taxon>Betaproteobacteria</taxon>
        <taxon>Burkholderiales</taxon>
        <taxon>Oxalobacteraceae</taxon>
        <taxon>Telluria group</taxon>
        <taxon>Massilia</taxon>
    </lineage>
</organism>
<feature type="region of interest" description="Disordered" evidence="1">
    <location>
        <begin position="76"/>
        <end position="126"/>
    </location>
</feature>
<evidence type="ECO:0000256" key="2">
    <source>
        <dbReference type="SAM" id="Phobius"/>
    </source>
</evidence>
<feature type="transmembrane region" description="Helical" evidence="2">
    <location>
        <begin position="21"/>
        <end position="38"/>
    </location>
</feature>
<protein>
    <submittedName>
        <fullName evidence="3">Uncharacterized protein</fullName>
    </submittedName>
</protein>
<reference evidence="3 4" key="1">
    <citation type="submission" date="2021-07" db="EMBL/GenBank/DDBJ databases">
        <title>Characterization of Violacein-producing bacteria and related species.</title>
        <authorList>
            <person name="Wilson H.S."/>
            <person name="De Leon M.E."/>
        </authorList>
    </citation>
    <scope>NUCLEOTIDE SEQUENCE [LARGE SCALE GENOMIC DNA]</scope>
    <source>
        <strain evidence="3 4">HSC-2F05</strain>
    </source>
</reference>
<evidence type="ECO:0000313" key="4">
    <source>
        <dbReference type="Proteomes" id="UP001198602"/>
    </source>
</evidence>
<dbReference type="Proteomes" id="UP001198602">
    <property type="component" value="Unassembled WGS sequence"/>
</dbReference>
<accession>A0ABS7YBL7</accession>
<keyword evidence="2" id="KW-0472">Membrane</keyword>
<evidence type="ECO:0000256" key="1">
    <source>
        <dbReference type="SAM" id="MobiDB-lite"/>
    </source>
</evidence>
<evidence type="ECO:0000313" key="3">
    <source>
        <dbReference type="EMBL" id="MCA1855934.1"/>
    </source>
</evidence>